<gene>
    <name evidence="2" type="ORF">COV10_01645</name>
</gene>
<dbReference type="Gene3D" id="3.40.190.10">
    <property type="entry name" value="Periplasmic binding protein-like II"/>
    <property type="match status" value="1"/>
</dbReference>
<protein>
    <recommendedName>
        <fullName evidence="4">Extracellular solute-binding protein</fullName>
    </recommendedName>
</protein>
<feature type="transmembrane region" description="Helical" evidence="1">
    <location>
        <begin position="6"/>
        <end position="27"/>
    </location>
</feature>
<accession>A0A2H0REV8</accession>
<feature type="non-terminal residue" evidence="2">
    <location>
        <position position="218"/>
    </location>
</feature>
<dbReference type="Proteomes" id="UP000228767">
    <property type="component" value="Unassembled WGS sequence"/>
</dbReference>
<dbReference type="PANTHER" id="PTHR43649">
    <property type="entry name" value="ARABINOSE-BINDING PROTEIN-RELATED"/>
    <property type="match status" value="1"/>
</dbReference>
<dbReference type="PANTHER" id="PTHR43649:SF12">
    <property type="entry name" value="DIACETYLCHITOBIOSE BINDING PROTEIN DASA"/>
    <property type="match status" value="1"/>
</dbReference>
<organism evidence="2 3">
    <name type="scientific">Candidatus Vogelbacteria bacterium CG10_big_fil_rev_8_21_14_0_10_51_16</name>
    <dbReference type="NCBI Taxonomy" id="1975045"/>
    <lineage>
        <taxon>Bacteria</taxon>
        <taxon>Candidatus Vogeliibacteriota</taxon>
    </lineage>
</organism>
<dbReference type="AlphaFoldDB" id="A0A2H0REV8"/>
<keyword evidence="1" id="KW-0812">Transmembrane</keyword>
<evidence type="ECO:0008006" key="4">
    <source>
        <dbReference type="Google" id="ProtNLM"/>
    </source>
</evidence>
<dbReference type="Pfam" id="PF01547">
    <property type="entry name" value="SBP_bac_1"/>
    <property type="match status" value="1"/>
</dbReference>
<proteinExistence type="predicted"/>
<dbReference type="InterPro" id="IPR050490">
    <property type="entry name" value="Bact_solute-bd_prot1"/>
</dbReference>
<reference evidence="2 3" key="1">
    <citation type="submission" date="2017-09" db="EMBL/GenBank/DDBJ databases">
        <title>Depth-based differentiation of microbial function through sediment-hosted aquifers and enrichment of novel symbionts in the deep terrestrial subsurface.</title>
        <authorList>
            <person name="Probst A.J."/>
            <person name="Ladd B."/>
            <person name="Jarett J.K."/>
            <person name="Geller-Mcgrath D.E."/>
            <person name="Sieber C.M."/>
            <person name="Emerson J.B."/>
            <person name="Anantharaman K."/>
            <person name="Thomas B.C."/>
            <person name="Malmstrom R."/>
            <person name="Stieglmeier M."/>
            <person name="Klingl A."/>
            <person name="Woyke T."/>
            <person name="Ryan C.M."/>
            <person name="Banfield J.F."/>
        </authorList>
    </citation>
    <scope>NUCLEOTIDE SEQUENCE [LARGE SCALE GENOMIC DNA]</scope>
    <source>
        <strain evidence="2">CG10_big_fil_rev_8_21_14_0_10_51_16</strain>
    </source>
</reference>
<evidence type="ECO:0000256" key="1">
    <source>
        <dbReference type="SAM" id="Phobius"/>
    </source>
</evidence>
<dbReference type="InterPro" id="IPR006059">
    <property type="entry name" value="SBP"/>
</dbReference>
<keyword evidence="1" id="KW-1133">Transmembrane helix</keyword>
<keyword evidence="1" id="KW-0472">Membrane</keyword>
<dbReference type="SUPFAM" id="SSF53850">
    <property type="entry name" value="Periplasmic binding protein-like II"/>
    <property type="match status" value="1"/>
</dbReference>
<comment type="caution">
    <text evidence="2">The sequence shown here is derived from an EMBL/GenBank/DDBJ whole genome shotgun (WGS) entry which is preliminary data.</text>
</comment>
<evidence type="ECO:0000313" key="2">
    <source>
        <dbReference type="EMBL" id="PIR45033.1"/>
    </source>
</evidence>
<dbReference type="EMBL" id="PCYI01000009">
    <property type="protein sequence ID" value="PIR45033.1"/>
    <property type="molecule type" value="Genomic_DNA"/>
</dbReference>
<sequence>MNSFQTIVLVIFAILATVGTIVFSGFFSSREEGVESAQLILWGTLPSRQLDIFLAEFNKEKLVPPIRYVEFTADNFDQALVEALAESRGPDLILLPHDLLLRHQAKIAPVLYSSLPQRTFEDSFIDQAKIFSGVDGILGFPLFVDPIVLYWNKDLFTNAELLQSPSSWEQVMGVIRRLTKVDGAGNIIQSAIGLGTFQNVAHAKDILSLLLLQSGEEI</sequence>
<name>A0A2H0REV8_9BACT</name>
<evidence type="ECO:0000313" key="3">
    <source>
        <dbReference type="Proteomes" id="UP000228767"/>
    </source>
</evidence>